<gene>
    <name evidence="1" type="primary">orf04104</name>
    <name evidence="1" type="ORF">Q903MT_gene4081</name>
</gene>
<evidence type="ECO:0000313" key="1">
    <source>
        <dbReference type="EMBL" id="QHR90058.1"/>
    </source>
</evidence>
<dbReference type="EMBL" id="MK697699">
    <property type="protein sequence ID" value="QHR90058.1"/>
    <property type="molecule type" value="Genomic_DNA"/>
</dbReference>
<protein>
    <submittedName>
        <fullName evidence="1">Uncharacterized protein</fullName>
    </submittedName>
</protein>
<name>A0A6B9XSS2_PICSI</name>
<sequence length="133" mass="15766">MIIPRPMITPSQDLWLSRANTYNYPDTSYGHPEIYGSSRDHPDTYDYPNTYDHPETYKHPEIYAMIISRFRPTIIPKPILLSYCEIIPISIIIPRLPMGIPRPMITPSRDLWLSLNRDLYRYPIVRLSRDLYL</sequence>
<proteinExistence type="predicted"/>
<reference evidence="1" key="1">
    <citation type="submission" date="2019-03" db="EMBL/GenBank/DDBJ databases">
        <title>Largest Complete Mitochondrial Genome of a Gymnosperm, Sitka Spruce (Picea sitchensis), Indicates Complex Physical Structure.</title>
        <authorList>
            <person name="Jackman S.D."/>
            <person name="Coombe L."/>
            <person name="Warren R."/>
            <person name="Kirk H."/>
            <person name="Trinh E."/>
            <person name="McLeod T."/>
            <person name="Pleasance S."/>
            <person name="Pandoh P."/>
            <person name="Zhao Y."/>
            <person name="Coope R."/>
            <person name="Bousquet J."/>
            <person name="Bohlmann J.C."/>
            <person name="Jones S.J.M."/>
            <person name="Birol I."/>
        </authorList>
    </citation>
    <scope>NUCLEOTIDE SEQUENCE</scope>
    <source>
        <strain evidence="1">Q903</strain>
    </source>
</reference>
<keyword evidence="1" id="KW-0496">Mitochondrion</keyword>
<geneLocation type="mitochondrion" evidence="1"/>
<accession>A0A6B9XSS2</accession>
<dbReference type="AlphaFoldDB" id="A0A6B9XSS2"/>
<organism evidence="1">
    <name type="scientific">Picea sitchensis</name>
    <name type="common">Sitka spruce</name>
    <name type="synonym">Pinus sitchensis</name>
    <dbReference type="NCBI Taxonomy" id="3332"/>
    <lineage>
        <taxon>Eukaryota</taxon>
        <taxon>Viridiplantae</taxon>
        <taxon>Streptophyta</taxon>
        <taxon>Embryophyta</taxon>
        <taxon>Tracheophyta</taxon>
        <taxon>Spermatophyta</taxon>
        <taxon>Pinopsida</taxon>
        <taxon>Pinidae</taxon>
        <taxon>Conifers I</taxon>
        <taxon>Pinales</taxon>
        <taxon>Pinaceae</taxon>
        <taxon>Picea</taxon>
    </lineage>
</organism>